<dbReference type="RefSeq" id="WP_083713053.1">
    <property type="nucleotide sequence ID" value="NZ_CP019082.1"/>
</dbReference>
<keyword evidence="3 4" id="KW-0408">Iron</keyword>
<dbReference type="Pfam" id="PF07587">
    <property type="entry name" value="PSD1"/>
    <property type="match status" value="1"/>
</dbReference>
<protein>
    <recommendedName>
        <fullName evidence="10">Cytochrome c domain-containing protein</fullName>
    </recommendedName>
</protein>
<evidence type="ECO:0000313" key="9">
    <source>
        <dbReference type="Proteomes" id="UP000186309"/>
    </source>
</evidence>
<dbReference type="Pfam" id="PF00754">
    <property type="entry name" value="F5_F8_type_C"/>
    <property type="match status" value="1"/>
</dbReference>
<dbReference type="InterPro" id="IPR022655">
    <property type="entry name" value="DUF1553"/>
</dbReference>
<dbReference type="STRING" id="1387353.BSF38_03602"/>
<dbReference type="Pfam" id="PF07583">
    <property type="entry name" value="PSCyt2"/>
    <property type="match status" value="1"/>
</dbReference>
<evidence type="ECO:0000256" key="5">
    <source>
        <dbReference type="SAM" id="SignalP"/>
    </source>
</evidence>
<dbReference type="InterPro" id="IPR011444">
    <property type="entry name" value="DUF1549"/>
</dbReference>
<dbReference type="OrthoDB" id="127107at2"/>
<dbReference type="InterPro" id="IPR011429">
    <property type="entry name" value="Cyt_c_Planctomycete-type"/>
</dbReference>
<reference evidence="9" key="1">
    <citation type="submission" date="2016-12" db="EMBL/GenBank/DDBJ databases">
        <title>Comparative genomics of four Isosphaeraceae planctomycetes: a common pool of plasmids and glycoside hydrolase genes.</title>
        <authorList>
            <person name="Ivanova A."/>
        </authorList>
    </citation>
    <scope>NUCLEOTIDE SEQUENCE [LARGE SCALE GENOMIC DNA]</scope>
    <source>
        <strain evidence="9">PX4</strain>
    </source>
</reference>
<dbReference type="GO" id="GO:0046872">
    <property type="term" value="F:metal ion binding"/>
    <property type="evidence" value="ECO:0007669"/>
    <property type="project" value="UniProtKB-KW"/>
</dbReference>
<organism evidence="8 9">
    <name type="scientific">Paludisphaera borealis</name>
    <dbReference type="NCBI Taxonomy" id="1387353"/>
    <lineage>
        <taxon>Bacteria</taxon>
        <taxon>Pseudomonadati</taxon>
        <taxon>Planctomycetota</taxon>
        <taxon>Planctomycetia</taxon>
        <taxon>Isosphaerales</taxon>
        <taxon>Isosphaeraceae</taxon>
        <taxon>Paludisphaera</taxon>
    </lineage>
</organism>
<dbReference type="InterPro" id="IPR008979">
    <property type="entry name" value="Galactose-bd-like_sf"/>
</dbReference>
<evidence type="ECO:0000313" key="8">
    <source>
        <dbReference type="EMBL" id="APW62070.1"/>
    </source>
</evidence>
<dbReference type="GO" id="GO:0020037">
    <property type="term" value="F:heme binding"/>
    <property type="evidence" value="ECO:0007669"/>
    <property type="project" value="InterPro"/>
</dbReference>
<dbReference type="InterPro" id="IPR036909">
    <property type="entry name" value="Cyt_c-like_dom_sf"/>
</dbReference>
<dbReference type="Proteomes" id="UP000186309">
    <property type="component" value="Chromosome"/>
</dbReference>
<feature type="domain" description="Cytochrome c" evidence="7">
    <location>
        <begin position="1"/>
        <end position="121"/>
    </location>
</feature>
<dbReference type="InterPro" id="IPR000421">
    <property type="entry name" value="FA58C"/>
</dbReference>
<feature type="signal peptide" evidence="5">
    <location>
        <begin position="1"/>
        <end position="19"/>
    </location>
</feature>
<evidence type="ECO:0000256" key="2">
    <source>
        <dbReference type="ARBA" id="ARBA00022723"/>
    </source>
</evidence>
<evidence type="ECO:0000256" key="4">
    <source>
        <dbReference type="PROSITE-ProRule" id="PRU00433"/>
    </source>
</evidence>
<dbReference type="Pfam" id="PF07635">
    <property type="entry name" value="PSCyt1"/>
    <property type="match status" value="1"/>
</dbReference>
<proteinExistence type="predicted"/>
<feature type="chain" id="PRO_5013228074" description="Cytochrome c domain-containing protein" evidence="5">
    <location>
        <begin position="20"/>
        <end position="994"/>
    </location>
</feature>
<dbReference type="EMBL" id="CP019082">
    <property type="protein sequence ID" value="APW62070.1"/>
    <property type="molecule type" value="Genomic_DNA"/>
</dbReference>
<name>A0A1U7CSZ5_9BACT</name>
<gene>
    <name evidence="8" type="ORF">BSF38_03602</name>
</gene>
<dbReference type="KEGG" id="pbor:BSF38_03602"/>
<dbReference type="GO" id="GO:0009055">
    <property type="term" value="F:electron transfer activity"/>
    <property type="evidence" value="ECO:0007669"/>
    <property type="project" value="InterPro"/>
</dbReference>
<dbReference type="SUPFAM" id="SSF49785">
    <property type="entry name" value="Galactose-binding domain-like"/>
    <property type="match status" value="1"/>
</dbReference>
<feature type="domain" description="F5/8 type C" evidence="6">
    <location>
        <begin position="455"/>
        <end position="562"/>
    </location>
</feature>
<dbReference type="InterPro" id="IPR009056">
    <property type="entry name" value="Cyt_c-like_dom"/>
</dbReference>
<sequence length="994" mass="110049">MGRLVFLLPLWLLPFATRADEPPPALARRIDFNGEVRPILTAHCLACHGPDKQKGSLRLDRKADAFKGGDEGAAIVAGKGAESLIVRLTSGADEDRVMPPKGGRLTAEQIAILRTWIDQGAEWPGGDADDDPRHWWSLRPLVRPDVPATTAFVDRPPARNPIDAFVRAKLRDRGLKPSPEADRRTLARRLWFDLIGLPPSPEEIDAFVADDDPVAYEKLVDRLLASPRYGERWARHWLDVVHYGDTHGYDKDQPRPNAWRYRDYVIRAFNADKPYGRFVAEQVAGDVLFPDTVDGATALGFLAAGPWDFIGHVELPETKIDGKVARHLDRDDMIANTINTFVGLTVQCAQCHNHKFDPIAQEDYYRLQAVFAAIDRADRPFYDDPAVSHKARELLARRDQAEAERHRLREAVDKAAGPALAELDRRIAEAGKPAVERPEYGYHSALANEADSLRWIQVDLGRTAAVERVALWGCRDDFNGIGAGFGFPVRYKVEISDDPTFQLHATTVADRTEADAPNPGTASQTFAARGARGRYVRVTATKLAERLNDYNFALAELEVFDGTGANLAAGAKVSALDSIEAPPRWRAANLVDGYAPGRERAGDLATLNAERDDLLAKAVDPAVRRALADAEDALRRVEADRAKLPKPAVVYAGTVYNGGSASFRGTGPDGGKPRPIHLLNRGDVRTPGKEVGPAALNVFTELPGAFDLPSDHRESDRRAALARWLIDDHNPLAWRTIVNRVWQYHFGRGIVATPSDFGRMGQAPTHPELLDWLAVEFRDGGQSIKALHRLIVTSAAYRQVSTGDSAAEAVDVDNAYLWRMSRRKLEAEAVRDSVLSVAGRLDPTMYGPAFQDFVVEHPEHSPHYEYDLQNPDDPKIDRRSIYRFLARSKPQPFMTVLDCADPSMQVEKRNETVSPLQALALYNNGLMLTMARHLAERVEPAGGPAEQVDRAFALAVGRSPTPDERSALEAYAREHGLPAACRVIFNLNEFMFVD</sequence>
<dbReference type="SUPFAM" id="SSF46626">
    <property type="entry name" value="Cytochrome c"/>
    <property type="match status" value="1"/>
</dbReference>
<evidence type="ECO:0000256" key="3">
    <source>
        <dbReference type="ARBA" id="ARBA00023004"/>
    </source>
</evidence>
<evidence type="ECO:0000259" key="6">
    <source>
        <dbReference type="PROSITE" id="PS50022"/>
    </source>
</evidence>
<keyword evidence="9" id="KW-1185">Reference proteome</keyword>
<dbReference type="PROSITE" id="PS51007">
    <property type="entry name" value="CYTC"/>
    <property type="match status" value="1"/>
</dbReference>
<evidence type="ECO:0000259" key="7">
    <source>
        <dbReference type="PROSITE" id="PS51007"/>
    </source>
</evidence>
<dbReference type="Gene3D" id="1.10.760.10">
    <property type="entry name" value="Cytochrome c-like domain"/>
    <property type="match status" value="1"/>
</dbReference>
<dbReference type="PANTHER" id="PTHR35889">
    <property type="entry name" value="CYCLOINULO-OLIGOSACCHARIDE FRUCTANOTRANSFERASE-RELATED"/>
    <property type="match status" value="1"/>
</dbReference>
<keyword evidence="1 4" id="KW-0349">Heme</keyword>
<dbReference type="PROSITE" id="PS50022">
    <property type="entry name" value="FA58C_3"/>
    <property type="match status" value="1"/>
</dbReference>
<keyword evidence="2 4" id="KW-0479">Metal-binding</keyword>
<evidence type="ECO:0000256" key="1">
    <source>
        <dbReference type="ARBA" id="ARBA00022617"/>
    </source>
</evidence>
<dbReference type="Gene3D" id="2.60.120.260">
    <property type="entry name" value="Galactose-binding domain-like"/>
    <property type="match status" value="1"/>
</dbReference>
<dbReference type="AlphaFoldDB" id="A0A1U7CSZ5"/>
<keyword evidence="5" id="KW-0732">Signal</keyword>
<evidence type="ECO:0008006" key="10">
    <source>
        <dbReference type="Google" id="ProtNLM"/>
    </source>
</evidence>
<accession>A0A1U7CSZ5</accession>
<dbReference type="PANTHER" id="PTHR35889:SF3">
    <property type="entry name" value="F-BOX DOMAIN-CONTAINING PROTEIN"/>
    <property type="match status" value="1"/>
</dbReference>